<keyword evidence="6" id="KW-1185">Reference proteome</keyword>
<proteinExistence type="predicted"/>
<keyword evidence="2" id="KW-0479">Metal-binding</keyword>
<feature type="region of interest" description="Disordered" evidence="3">
    <location>
        <begin position="410"/>
        <end position="447"/>
    </location>
</feature>
<evidence type="ECO:0000256" key="2">
    <source>
        <dbReference type="PROSITE-ProRule" id="PRU00432"/>
    </source>
</evidence>
<dbReference type="EMBL" id="JAHRIO010080121">
    <property type="protein sequence ID" value="MEQ2184047.1"/>
    <property type="molecule type" value="Genomic_DNA"/>
</dbReference>
<feature type="compositionally biased region" description="Basic and acidic residues" evidence="3">
    <location>
        <begin position="832"/>
        <end position="845"/>
    </location>
</feature>
<feature type="domain" description="F-box" evidence="4">
    <location>
        <begin position="704"/>
        <end position="756"/>
    </location>
</feature>
<keyword evidence="1" id="KW-0833">Ubl conjugation pathway</keyword>
<keyword evidence="2" id="KW-0862">Zinc</keyword>
<dbReference type="SUPFAM" id="SSF81383">
    <property type="entry name" value="F-box domain"/>
    <property type="match status" value="1"/>
</dbReference>
<dbReference type="InterPro" id="IPR039594">
    <property type="entry name" value="FBXO34/46"/>
</dbReference>
<feature type="region of interest" description="Disordered" evidence="3">
    <location>
        <begin position="817"/>
        <end position="851"/>
    </location>
</feature>
<dbReference type="PROSITE" id="PS50181">
    <property type="entry name" value="FBOX"/>
    <property type="match status" value="1"/>
</dbReference>
<dbReference type="Gene3D" id="1.20.1280.50">
    <property type="match status" value="1"/>
</dbReference>
<dbReference type="Proteomes" id="UP001476798">
    <property type="component" value="Unassembled WGS sequence"/>
</dbReference>
<dbReference type="InterPro" id="IPR001562">
    <property type="entry name" value="Znf_Btk_motif"/>
</dbReference>
<feature type="region of interest" description="Disordered" evidence="3">
    <location>
        <begin position="586"/>
        <end position="614"/>
    </location>
</feature>
<dbReference type="InterPro" id="IPR036047">
    <property type="entry name" value="F-box-like_dom_sf"/>
</dbReference>
<evidence type="ECO:0000313" key="5">
    <source>
        <dbReference type="EMBL" id="MEQ2184047.1"/>
    </source>
</evidence>
<dbReference type="InterPro" id="IPR001810">
    <property type="entry name" value="F-box_dom"/>
</dbReference>
<feature type="compositionally biased region" description="Gly residues" evidence="3">
    <location>
        <begin position="591"/>
        <end position="600"/>
    </location>
</feature>
<evidence type="ECO:0000256" key="3">
    <source>
        <dbReference type="SAM" id="MobiDB-lite"/>
    </source>
</evidence>
<dbReference type="SMART" id="SM00256">
    <property type="entry name" value="FBOX"/>
    <property type="match status" value="1"/>
</dbReference>
<feature type="compositionally biased region" description="Polar residues" evidence="3">
    <location>
        <begin position="361"/>
        <end position="383"/>
    </location>
</feature>
<dbReference type="PANTHER" id="PTHR16271:SF10">
    <property type="entry name" value="F-BOX ONLY PROTEIN 46"/>
    <property type="match status" value="1"/>
</dbReference>
<evidence type="ECO:0000313" key="6">
    <source>
        <dbReference type="Proteomes" id="UP001476798"/>
    </source>
</evidence>
<feature type="region of interest" description="Disordered" evidence="3">
    <location>
        <begin position="327"/>
        <end position="392"/>
    </location>
</feature>
<organism evidence="5 6">
    <name type="scientific">Goodea atripinnis</name>
    <dbReference type="NCBI Taxonomy" id="208336"/>
    <lineage>
        <taxon>Eukaryota</taxon>
        <taxon>Metazoa</taxon>
        <taxon>Chordata</taxon>
        <taxon>Craniata</taxon>
        <taxon>Vertebrata</taxon>
        <taxon>Euteleostomi</taxon>
        <taxon>Actinopterygii</taxon>
        <taxon>Neopterygii</taxon>
        <taxon>Teleostei</taxon>
        <taxon>Neoteleostei</taxon>
        <taxon>Acanthomorphata</taxon>
        <taxon>Ovalentaria</taxon>
        <taxon>Atherinomorphae</taxon>
        <taxon>Cyprinodontiformes</taxon>
        <taxon>Goodeidae</taxon>
        <taxon>Goodea</taxon>
    </lineage>
</organism>
<name>A0ABV0PL08_9TELE</name>
<evidence type="ECO:0000259" key="4">
    <source>
        <dbReference type="PROSITE" id="PS50181"/>
    </source>
</evidence>
<dbReference type="PROSITE" id="PS51113">
    <property type="entry name" value="ZF_BTK"/>
    <property type="match status" value="1"/>
</dbReference>
<dbReference type="Pfam" id="PF12937">
    <property type="entry name" value="F-box-like"/>
    <property type="match status" value="1"/>
</dbReference>
<feature type="region of interest" description="Disordered" evidence="3">
    <location>
        <begin position="257"/>
        <end position="292"/>
    </location>
</feature>
<protein>
    <recommendedName>
        <fullName evidence="4">F-box domain-containing protein</fullName>
    </recommendedName>
</protein>
<comment type="caution">
    <text evidence="5">The sequence shown here is derived from an EMBL/GenBank/DDBJ whole genome shotgun (WGS) entry which is preliminary data.</text>
</comment>
<feature type="compositionally biased region" description="Gly residues" evidence="3">
    <location>
        <begin position="115"/>
        <end position="125"/>
    </location>
</feature>
<accession>A0ABV0PL08</accession>
<gene>
    <name evidence="5" type="ORF">GOODEAATRI_003915</name>
</gene>
<feature type="region of interest" description="Disordered" evidence="3">
    <location>
        <begin position="109"/>
        <end position="204"/>
    </location>
</feature>
<dbReference type="PANTHER" id="PTHR16271">
    <property type="entry name" value="F-BOX ONLY PROTEIN 34/46 FAMILY MEMBER"/>
    <property type="match status" value="1"/>
</dbReference>
<reference evidence="5 6" key="1">
    <citation type="submission" date="2021-06" db="EMBL/GenBank/DDBJ databases">
        <authorList>
            <person name="Palmer J.M."/>
        </authorList>
    </citation>
    <scope>NUCLEOTIDE SEQUENCE [LARGE SCALE GENOMIC DNA]</scope>
    <source>
        <strain evidence="5 6">GA_2019</strain>
        <tissue evidence="5">Muscle</tissue>
    </source>
</reference>
<feature type="compositionally biased region" description="Polar residues" evidence="3">
    <location>
        <begin position="270"/>
        <end position="283"/>
    </location>
</feature>
<feature type="region of interest" description="Disordered" evidence="3">
    <location>
        <begin position="515"/>
        <end position="548"/>
    </location>
</feature>
<dbReference type="CDD" id="cd22177">
    <property type="entry name" value="F-box_FBXO46"/>
    <property type="match status" value="1"/>
</dbReference>
<evidence type="ECO:0000256" key="1">
    <source>
        <dbReference type="ARBA" id="ARBA00022786"/>
    </source>
</evidence>
<sequence>MASFTVIADMFPVTQTCCSTAPLACPEACWHIPGMASCWLCYRSKGCWVDKKLTLPFLLYSLFGSEKEVRIATTHRCRYATVVLILMDRDTFSHIRLWCPRPFGTYSQNKARSPGSGGSSGGASGAGSPSVCKAELSQGARRTPEESEDVGMIVGVKEGKEEEDVGSENTPPEPELESSSMTQTQASQPPSAPPSPPTTGSQMQDGRVLLDTWYVIKPGNTKEKIAFFVAHQFSGAGQPRPSAMKVKGNWATDCSKAKRRRRCSSYDPPTRSQAPTPNTSIGPPSSDELPLGVNETDLLSVAEMVALVEQRTAMALQGIVAVHGNQHHHQSLTTTHSQGFTPSQHTLLRGTVSDPSPMLFESNNSDSQASRESQKPSSPIQTDQELEEQQESCRVAQAIAHFESQTLENRLHMGPGSGVHSSNQGGDGEHRRGDTVTPPPPPNHSHGEVRIAFRVSNMDPHLQLEPDGRSRCMFMSCGGGSNQAAARAKEKITCDLYQLVSPSSRDPSSLLLAATASTPKPDDQDKSTCSGPDPTQELSTGEKKAAGVGRERVTGFHVEVVVTGAVDQCVFYGKDSTENVQEETVCFSMPTGGGSGGGVGSSTDPSSDDPPPGQLFFLQSPRGPEEDVTAKTSGSGTGVCSLDCANNNSPGAGVAVGSGERATRPDSPGVGEDCSDPSLCRLYRHVSHDFLEIRFQIQRLLEPRQYMLLLPDHIMVNIFSYLPTRSLAALKCTCHYFKALIETYGVRAVDSRWNQDPLYRDDPCKQCKRQYERGDVSLCRWHPKPYHHDLPYGRSYWMCCRRTDKDTPGCRVGLHDNNWVQQPADGSQPIRTKREERREEARADPDLADQP</sequence>
<keyword evidence="2" id="KW-0863">Zinc-finger</keyword>